<dbReference type="Proteomes" id="UP001057402">
    <property type="component" value="Chromosome 8"/>
</dbReference>
<sequence>MKTSLYNTTNFRFTYVKHFKVAKNVVFPAPAPGCNCRGSCTDARTCSCARLNGHNFPYVQRDSGRLVKAKDIVYECGPNCGCGPDCVNRISQRKLKYSLEVVYREPGKGWAVRSWDYIPPGAPVCEYIGILHRSEDVESSLENNCIFDIDCLQTMRGIGGRERRSRDESCLIIGHASQLDAKVDAPEFCIDAGSTGNVARFINHSCEPNLFVQCICSHRDMKLARVVLFAAENISPHQELSYDYGYALDSVLGPGGKIKQSPCYCGAPTCLKRLF</sequence>
<name>A0ACB9N3C4_9MYRT</name>
<accession>A0ACB9N3C4</accession>
<evidence type="ECO:0000313" key="1">
    <source>
        <dbReference type="EMBL" id="KAI4331075.1"/>
    </source>
</evidence>
<dbReference type="EMBL" id="CM042887">
    <property type="protein sequence ID" value="KAI4331075.1"/>
    <property type="molecule type" value="Genomic_DNA"/>
</dbReference>
<evidence type="ECO:0000313" key="2">
    <source>
        <dbReference type="Proteomes" id="UP001057402"/>
    </source>
</evidence>
<keyword evidence="2" id="KW-1185">Reference proteome</keyword>
<protein>
    <submittedName>
        <fullName evidence="1">Uncharacterized protein</fullName>
    </submittedName>
</protein>
<organism evidence="1 2">
    <name type="scientific">Melastoma candidum</name>
    <dbReference type="NCBI Taxonomy" id="119954"/>
    <lineage>
        <taxon>Eukaryota</taxon>
        <taxon>Viridiplantae</taxon>
        <taxon>Streptophyta</taxon>
        <taxon>Embryophyta</taxon>
        <taxon>Tracheophyta</taxon>
        <taxon>Spermatophyta</taxon>
        <taxon>Magnoliopsida</taxon>
        <taxon>eudicotyledons</taxon>
        <taxon>Gunneridae</taxon>
        <taxon>Pentapetalae</taxon>
        <taxon>rosids</taxon>
        <taxon>malvids</taxon>
        <taxon>Myrtales</taxon>
        <taxon>Melastomataceae</taxon>
        <taxon>Melastomatoideae</taxon>
        <taxon>Melastomateae</taxon>
        <taxon>Melastoma</taxon>
    </lineage>
</organism>
<reference evidence="2" key="1">
    <citation type="journal article" date="2023" name="Front. Plant Sci.">
        <title>Chromosomal-level genome assembly of Melastoma candidum provides insights into trichome evolution.</title>
        <authorList>
            <person name="Zhong Y."/>
            <person name="Wu W."/>
            <person name="Sun C."/>
            <person name="Zou P."/>
            <person name="Liu Y."/>
            <person name="Dai S."/>
            <person name="Zhou R."/>
        </authorList>
    </citation>
    <scope>NUCLEOTIDE SEQUENCE [LARGE SCALE GENOMIC DNA]</scope>
</reference>
<gene>
    <name evidence="1" type="ORF">MLD38_029298</name>
</gene>
<comment type="caution">
    <text evidence="1">The sequence shown here is derived from an EMBL/GenBank/DDBJ whole genome shotgun (WGS) entry which is preliminary data.</text>
</comment>
<proteinExistence type="predicted"/>